<feature type="signal peptide" evidence="8">
    <location>
        <begin position="1"/>
        <end position="18"/>
    </location>
</feature>
<keyword evidence="7" id="KW-0998">Cell outer membrane</keyword>
<evidence type="ECO:0000256" key="1">
    <source>
        <dbReference type="ARBA" id="ARBA00004571"/>
    </source>
</evidence>
<dbReference type="EMBL" id="FNAO01000005">
    <property type="protein sequence ID" value="SDE52338.1"/>
    <property type="molecule type" value="Genomic_DNA"/>
</dbReference>
<evidence type="ECO:0000256" key="5">
    <source>
        <dbReference type="ARBA" id="ARBA00022729"/>
    </source>
</evidence>
<dbReference type="PANTHER" id="PTHR35093">
    <property type="entry name" value="OUTER MEMBRANE PROTEIN NMB0088-RELATED"/>
    <property type="match status" value="1"/>
</dbReference>
<proteinExistence type="inferred from homology"/>
<dbReference type="STRING" id="641691.SAMN05421636_105377"/>
<evidence type="ECO:0000256" key="7">
    <source>
        <dbReference type="ARBA" id="ARBA00023237"/>
    </source>
</evidence>
<sequence>MKRLLTFIALSACAISSAQNIDDVLRYSNENLQGTARFQGMGGAFGALGGDLSALSTNPAGSAVFNNSLFTFTGTYFDRRAKADYQGIQTNENSNSLDINQVGGAMIFKSKDPDARWKKISAAFNYDMVQNFDDRIYVSGLSNEGIDTYFLDFADGILAEDIKTQDNETLNDAYLDIGATDGLGYPAQQAFLGFQAGIIDPTNPDDPNETTYISNADYNNLSQNFRQTVSGQNSKFTVNAATQYGDFLQFGASLNFHNVLFDRLNRYQEEYSDTNSEVRRTTFENLLQTEGSGFSLGLGAIGKLNDFIRLGASYQSPTWYRLTDNVAQRISSNYRNRGDLIDGSPFLGTTIFDYQIKTPGKLTGSIAAVFGQNGLLSFDYSYQDFSKAELRPTSDAVFASENSFISERLGAVSSFRVGGEYRIERLSLRAGYRYEQSPYADGNIIGDLNGISGGLGFNFGGSRLDFAVNRMEQDVLRYLAETGINTPAVVNKINMTYSLGYTLNF</sequence>
<gene>
    <name evidence="9" type="ORF">SAMN05421636_105377</name>
</gene>
<dbReference type="RefSeq" id="WP_091868872.1">
    <property type="nucleotide sequence ID" value="NZ_FNAO01000005.1"/>
</dbReference>
<dbReference type="AlphaFoldDB" id="A0A1G7DLG0"/>
<dbReference type="InterPro" id="IPR005017">
    <property type="entry name" value="OMPP1/FadL/TodX"/>
</dbReference>
<comment type="similarity">
    <text evidence="2">Belongs to the OmpP1/FadL family.</text>
</comment>
<evidence type="ECO:0000256" key="6">
    <source>
        <dbReference type="ARBA" id="ARBA00023136"/>
    </source>
</evidence>
<dbReference type="PANTHER" id="PTHR35093:SF8">
    <property type="entry name" value="OUTER MEMBRANE PROTEIN NMB0088-RELATED"/>
    <property type="match status" value="1"/>
</dbReference>
<reference evidence="9 10" key="1">
    <citation type="submission" date="2016-10" db="EMBL/GenBank/DDBJ databases">
        <authorList>
            <person name="de Groot N.N."/>
        </authorList>
    </citation>
    <scope>NUCLEOTIDE SEQUENCE [LARGE SCALE GENOMIC DNA]</scope>
    <source>
        <strain evidence="9 10">DSM 23421</strain>
    </source>
</reference>
<dbReference type="Gene3D" id="2.40.160.60">
    <property type="entry name" value="Outer membrane protein transport protein (OMPP1/FadL/TodX)"/>
    <property type="match status" value="1"/>
</dbReference>
<keyword evidence="6" id="KW-0472">Membrane</keyword>
<evidence type="ECO:0000256" key="2">
    <source>
        <dbReference type="ARBA" id="ARBA00008163"/>
    </source>
</evidence>
<dbReference type="GO" id="GO:0009279">
    <property type="term" value="C:cell outer membrane"/>
    <property type="evidence" value="ECO:0007669"/>
    <property type="project" value="UniProtKB-SubCell"/>
</dbReference>
<accession>A0A1G7DLG0</accession>
<dbReference type="SUPFAM" id="SSF56935">
    <property type="entry name" value="Porins"/>
    <property type="match status" value="1"/>
</dbReference>
<keyword evidence="3" id="KW-1134">Transmembrane beta strand</keyword>
<evidence type="ECO:0000313" key="9">
    <source>
        <dbReference type="EMBL" id="SDE52338.1"/>
    </source>
</evidence>
<feature type="chain" id="PRO_5011608852" evidence="8">
    <location>
        <begin position="19"/>
        <end position="505"/>
    </location>
</feature>
<keyword evidence="4" id="KW-0812">Transmembrane</keyword>
<evidence type="ECO:0000256" key="3">
    <source>
        <dbReference type="ARBA" id="ARBA00022452"/>
    </source>
</evidence>
<protein>
    <submittedName>
        <fullName evidence="9">Outer membrane protein transport protein (OMPP1/FadL/TodX)</fullName>
    </submittedName>
</protein>
<evidence type="ECO:0000256" key="4">
    <source>
        <dbReference type="ARBA" id="ARBA00022692"/>
    </source>
</evidence>
<keyword evidence="10" id="KW-1185">Reference proteome</keyword>
<name>A0A1G7DLG0_9FLAO</name>
<evidence type="ECO:0000256" key="8">
    <source>
        <dbReference type="SAM" id="SignalP"/>
    </source>
</evidence>
<dbReference type="Proteomes" id="UP000199109">
    <property type="component" value="Unassembled WGS sequence"/>
</dbReference>
<dbReference type="OrthoDB" id="9765571at2"/>
<evidence type="ECO:0000313" key="10">
    <source>
        <dbReference type="Proteomes" id="UP000199109"/>
    </source>
</evidence>
<dbReference type="Pfam" id="PF03349">
    <property type="entry name" value="Toluene_X"/>
    <property type="match status" value="1"/>
</dbReference>
<dbReference type="GO" id="GO:0015483">
    <property type="term" value="F:long-chain fatty acid transporting porin activity"/>
    <property type="evidence" value="ECO:0007669"/>
    <property type="project" value="TreeGrafter"/>
</dbReference>
<comment type="subcellular location">
    <subcellularLocation>
        <location evidence="1">Cell outer membrane</location>
        <topology evidence="1">Multi-pass membrane protein</topology>
    </subcellularLocation>
</comment>
<keyword evidence="5 8" id="KW-0732">Signal</keyword>
<organism evidence="9 10">
    <name type="scientific">Pricia antarctica</name>
    <dbReference type="NCBI Taxonomy" id="641691"/>
    <lineage>
        <taxon>Bacteria</taxon>
        <taxon>Pseudomonadati</taxon>
        <taxon>Bacteroidota</taxon>
        <taxon>Flavobacteriia</taxon>
        <taxon>Flavobacteriales</taxon>
        <taxon>Flavobacteriaceae</taxon>
        <taxon>Pricia</taxon>
    </lineage>
</organism>